<dbReference type="PATRIC" id="fig|1396.539.peg.3505"/>
<feature type="domain" description="HTH merR-type" evidence="3">
    <location>
        <begin position="7"/>
        <end position="78"/>
    </location>
</feature>
<dbReference type="InterPro" id="IPR009061">
    <property type="entry name" value="DNA-bd_dom_put_sf"/>
</dbReference>
<keyword evidence="4" id="KW-0238">DNA-binding</keyword>
<organism evidence="4 5">
    <name type="scientific">Bacillus cereus</name>
    <dbReference type="NCBI Taxonomy" id="1396"/>
    <lineage>
        <taxon>Bacteria</taxon>
        <taxon>Bacillati</taxon>
        <taxon>Bacillota</taxon>
        <taxon>Bacilli</taxon>
        <taxon>Bacillales</taxon>
        <taxon>Bacillaceae</taxon>
        <taxon>Bacillus</taxon>
        <taxon>Bacillus cereus group</taxon>
    </lineage>
</organism>
<dbReference type="RefSeq" id="WP_063222615.1">
    <property type="nucleotide sequence ID" value="NZ_JBAWLH010000023.1"/>
</dbReference>
<protein>
    <submittedName>
        <fullName evidence="4">Putative DNA-binding protein</fullName>
    </submittedName>
</protein>
<dbReference type="Pfam" id="PF13152">
    <property type="entry name" value="DUF3967"/>
    <property type="match status" value="1"/>
</dbReference>
<feature type="coiled-coil region" evidence="1">
    <location>
        <begin position="161"/>
        <end position="188"/>
    </location>
</feature>
<proteinExistence type="predicted"/>
<evidence type="ECO:0000256" key="1">
    <source>
        <dbReference type="SAM" id="Coils"/>
    </source>
</evidence>
<keyword evidence="1" id="KW-0175">Coiled coil</keyword>
<sequence>MTDEIVYSASEVYKRLGISDSTLRKYMEVLQREGFTVKKDKRGRREYSEGDIMVIEKLIELSKHDGMTLEKAAKMIAQQIEKVNPDLIKEEPEDKSLIPFHIQEQLQQQYGVMAQKMKQSMLAMEKRLSEQTKQSNEEIKASVEAHNERVEKRLEARDETLMKTLREMQETKRMMQEFRDEVAASKEKKKPWWRFW</sequence>
<dbReference type="EMBL" id="LJKA01000036">
    <property type="protein sequence ID" value="KZD36545.1"/>
    <property type="molecule type" value="Genomic_DNA"/>
</dbReference>
<evidence type="ECO:0000259" key="3">
    <source>
        <dbReference type="Pfam" id="PF13411"/>
    </source>
</evidence>
<name>A0A164FTD7_BACCE</name>
<evidence type="ECO:0000259" key="2">
    <source>
        <dbReference type="Pfam" id="PF13152"/>
    </source>
</evidence>
<gene>
    <name evidence="4" type="ORF">B4082_2362</name>
</gene>
<dbReference type="Pfam" id="PF13411">
    <property type="entry name" value="MerR_1"/>
    <property type="match status" value="1"/>
</dbReference>
<reference evidence="4 5" key="1">
    <citation type="submission" date="2015-09" db="EMBL/GenBank/DDBJ databases">
        <title>Bacillus cereus food isolates.</title>
        <authorList>
            <person name="Boekhorst J."/>
        </authorList>
    </citation>
    <scope>NUCLEOTIDE SEQUENCE [LARGE SCALE GENOMIC DNA]</scope>
    <source>
        <strain evidence="4 5">B4082</strain>
    </source>
</reference>
<dbReference type="InterPro" id="IPR025052">
    <property type="entry name" value="DUF3967"/>
</dbReference>
<dbReference type="InterPro" id="IPR000551">
    <property type="entry name" value="MerR-type_HTH_dom"/>
</dbReference>
<dbReference type="Gene3D" id="1.10.1660.10">
    <property type="match status" value="1"/>
</dbReference>
<feature type="domain" description="DUF3967" evidence="2">
    <location>
        <begin position="153"/>
        <end position="196"/>
    </location>
</feature>
<dbReference type="SUPFAM" id="SSF46955">
    <property type="entry name" value="Putative DNA-binding domain"/>
    <property type="match status" value="1"/>
</dbReference>
<dbReference type="AlphaFoldDB" id="A0A164FTD7"/>
<dbReference type="Proteomes" id="UP000076501">
    <property type="component" value="Unassembled WGS sequence"/>
</dbReference>
<evidence type="ECO:0000313" key="4">
    <source>
        <dbReference type="EMBL" id="KZD36545.1"/>
    </source>
</evidence>
<dbReference type="GO" id="GO:0003677">
    <property type="term" value="F:DNA binding"/>
    <property type="evidence" value="ECO:0007669"/>
    <property type="project" value="UniProtKB-KW"/>
</dbReference>
<accession>A0A164FTD7</accession>
<evidence type="ECO:0000313" key="5">
    <source>
        <dbReference type="Proteomes" id="UP000076501"/>
    </source>
</evidence>
<comment type="caution">
    <text evidence="4">The sequence shown here is derived from an EMBL/GenBank/DDBJ whole genome shotgun (WGS) entry which is preliminary data.</text>
</comment>
<dbReference type="GO" id="GO:0006355">
    <property type="term" value="P:regulation of DNA-templated transcription"/>
    <property type="evidence" value="ECO:0007669"/>
    <property type="project" value="InterPro"/>
</dbReference>